<evidence type="ECO:0000256" key="11">
    <source>
        <dbReference type="ARBA" id="ARBA00023204"/>
    </source>
</evidence>
<dbReference type="SMART" id="SM00987">
    <property type="entry name" value="UreE_C"/>
    <property type="match status" value="1"/>
</dbReference>
<dbReference type="InterPro" id="IPR036895">
    <property type="entry name" value="Uracil-DNA_glycosylase-like_sf"/>
</dbReference>
<dbReference type="EMBL" id="FP103042">
    <property type="protein sequence ID" value="CAX26863.1"/>
    <property type="molecule type" value="Genomic_DNA"/>
</dbReference>
<comment type="catalytic activity">
    <reaction evidence="1">
        <text>Hydrolyzes single-stranded DNA or mismatched double-stranded DNA and polynucleotides, releasing free uracil.</text>
        <dbReference type="EC" id="3.2.2.27"/>
    </reaction>
</comment>
<dbReference type="PANTHER" id="PTHR33693">
    <property type="entry name" value="TYPE-5 URACIL-DNA GLYCOSYLASE"/>
    <property type="match status" value="1"/>
</dbReference>
<gene>
    <name evidence="14" type="ORF">METD_I5250</name>
</gene>
<dbReference type="RefSeq" id="WP_015824340.1">
    <property type="nucleotide sequence ID" value="NC_012988.1"/>
</dbReference>
<name>C7CLL4_METED</name>
<reference evidence="15" key="1">
    <citation type="journal article" date="2009" name="PLoS ONE">
        <title>Methylobacterium genome sequences: a reference blueprint to investigate microbial metabolism of C1 compounds from natural and industrial sources.</title>
        <authorList>
            <person name="Vuilleumier S."/>
            <person name="Chistoserdova L."/>
            <person name="Lee M.-C."/>
            <person name="Bringel F."/>
            <person name="Lajus A."/>
            <person name="Zhou Y."/>
            <person name="Gourion B."/>
            <person name="Barbe V."/>
            <person name="Chang J."/>
            <person name="Cruveiller S."/>
            <person name="Dossat C."/>
            <person name="Gillett W."/>
            <person name="Gruffaz C."/>
            <person name="Haugen E."/>
            <person name="Hourcade E."/>
            <person name="Levy R."/>
            <person name="Mangenot S."/>
            <person name="Muller E."/>
            <person name="Nadalig T."/>
            <person name="Pagni M."/>
            <person name="Penny C."/>
            <person name="Peyraud R."/>
            <person name="Robinson D.G."/>
            <person name="Roche D."/>
            <person name="Rouy Z."/>
            <person name="Saenampechek C."/>
            <person name="Salvignol G."/>
            <person name="Vallenet D."/>
            <person name="Wu Z."/>
            <person name="Marx C.J."/>
            <person name="Vorholt J.A."/>
            <person name="Olson M.V."/>
            <person name="Kaul R."/>
            <person name="Weissenbach J."/>
            <person name="Medigue C."/>
            <person name="Lidstrom M.E."/>
        </authorList>
    </citation>
    <scope>NUCLEOTIDE SEQUENCE [LARGE SCALE GENOMIC DNA]</scope>
    <source>
        <strain evidence="15">DSM 6343 / CIP 106787 / DM4</strain>
    </source>
</reference>
<evidence type="ECO:0000256" key="2">
    <source>
        <dbReference type="ARBA" id="ARBA00006521"/>
    </source>
</evidence>
<dbReference type="GO" id="GO:0046872">
    <property type="term" value="F:metal ion binding"/>
    <property type="evidence" value="ECO:0007669"/>
    <property type="project" value="UniProtKB-KW"/>
</dbReference>
<feature type="compositionally biased region" description="Basic and acidic residues" evidence="12">
    <location>
        <begin position="112"/>
        <end position="128"/>
    </location>
</feature>
<organism evidence="14 15">
    <name type="scientific">Methylorubrum extorquens (strain DSM 6343 / CIP 106787 / DM4)</name>
    <name type="common">Methylobacterium extorquens</name>
    <dbReference type="NCBI Taxonomy" id="661410"/>
    <lineage>
        <taxon>Bacteria</taxon>
        <taxon>Pseudomonadati</taxon>
        <taxon>Pseudomonadota</taxon>
        <taxon>Alphaproteobacteria</taxon>
        <taxon>Hyphomicrobiales</taxon>
        <taxon>Methylobacteriaceae</taxon>
        <taxon>Methylorubrum</taxon>
    </lineage>
</organism>
<keyword evidence="10" id="KW-0411">Iron-sulfur</keyword>
<evidence type="ECO:0000256" key="1">
    <source>
        <dbReference type="ARBA" id="ARBA00001400"/>
    </source>
</evidence>
<feature type="compositionally biased region" description="Basic and acidic residues" evidence="12">
    <location>
        <begin position="58"/>
        <end position="100"/>
    </location>
</feature>
<evidence type="ECO:0000313" key="15">
    <source>
        <dbReference type="Proteomes" id="UP000008070"/>
    </source>
</evidence>
<dbReference type="Pfam" id="PF03167">
    <property type="entry name" value="UDG"/>
    <property type="match status" value="1"/>
</dbReference>
<evidence type="ECO:0000256" key="12">
    <source>
        <dbReference type="SAM" id="MobiDB-lite"/>
    </source>
</evidence>
<feature type="region of interest" description="Disordered" evidence="12">
    <location>
        <begin position="40"/>
        <end position="149"/>
    </location>
</feature>
<accession>C7CLL4</accession>
<evidence type="ECO:0000259" key="13">
    <source>
        <dbReference type="SMART" id="SM00986"/>
    </source>
</evidence>
<dbReference type="InterPro" id="IPR051536">
    <property type="entry name" value="UDG_Type-4/5"/>
</dbReference>
<dbReference type="GO" id="GO:0004844">
    <property type="term" value="F:uracil DNA N-glycosylase activity"/>
    <property type="evidence" value="ECO:0007669"/>
    <property type="project" value="UniProtKB-EC"/>
</dbReference>
<dbReference type="CDD" id="cd10030">
    <property type="entry name" value="UDG-F4_TTUDGA_SPO1dp_like"/>
    <property type="match status" value="1"/>
</dbReference>
<dbReference type="HOGENOM" id="CLU_044815_1_0_5"/>
<keyword evidence="5" id="KW-0004">4Fe-4S</keyword>
<protein>
    <recommendedName>
        <fullName evidence="4">Type-4 uracil-DNA glycosylase</fullName>
        <ecNumber evidence="3">3.2.2.27</ecNumber>
    </recommendedName>
</protein>
<evidence type="ECO:0000256" key="9">
    <source>
        <dbReference type="ARBA" id="ARBA00023004"/>
    </source>
</evidence>
<keyword evidence="9" id="KW-0408">Iron</keyword>
<sequence>METMTANHADTDARGDLISYLDFHVAAGVDAVLDEQPHDRFAEAESVRADAASQAEPATRREPLEPRREPLEPRREPLEPRREPLPPRREPLEPRSEPPQRDAPSAEGPPLEFRRELPSRDAPAREPPRTYGNAAGAKPGEAADDARARAAQMKTLEELEELLRGFEGCGLRFTAKNLVFADGNPQARVMFVGEAPGADEDRIGKPFMGRSGQLLDRMMAAIGLDRTSAYISNVVPWRPPGNRNPTPQEISICRPFVERQIELANPDILVCLGAPATQTLTGTKDGILKARGRFYPYRLGDGREIRALATLHPAYLLRQPVQKRLAWRDFRMLKSALDGSAAGK</sequence>
<dbReference type="AlphaFoldDB" id="C7CLL4"/>
<dbReference type="InterPro" id="IPR005122">
    <property type="entry name" value="Uracil-DNA_glycosylase-like"/>
</dbReference>
<evidence type="ECO:0000256" key="4">
    <source>
        <dbReference type="ARBA" id="ARBA00019403"/>
    </source>
</evidence>
<comment type="similarity">
    <text evidence="2">Belongs to the uracil-DNA glycosylase (UDG) superfamily. Type 4 (UDGa) family.</text>
</comment>
<proteinExistence type="inferred from homology"/>
<evidence type="ECO:0000256" key="10">
    <source>
        <dbReference type="ARBA" id="ARBA00023014"/>
    </source>
</evidence>
<evidence type="ECO:0000256" key="8">
    <source>
        <dbReference type="ARBA" id="ARBA00022801"/>
    </source>
</evidence>
<evidence type="ECO:0000256" key="7">
    <source>
        <dbReference type="ARBA" id="ARBA00022763"/>
    </source>
</evidence>
<keyword evidence="6" id="KW-0479">Metal-binding</keyword>
<dbReference type="Gene3D" id="3.40.470.10">
    <property type="entry name" value="Uracil-DNA glycosylase-like domain"/>
    <property type="match status" value="1"/>
</dbReference>
<dbReference type="KEGG" id="mdi:METDI5250"/>
<keyword evidence="11" id="KW-0234">DNA repair</keyword>
<dbReference type="GeneID" id="72991967"/>
<feature type="domain" description="Uracil-DNA glycosylase-like" evidence="13">
    <location>
        <begin position="180"/>
        <end position="331"/>
    </location>
</feature>
<keyword evidence="8" id="KW-0378">Hydrolase</keyword>
<evidence type="ECO:0000256" key="3">
    <source>
        <dbReference type="ARBA" id="ARBA00012030"/>
    </source>
</evidence>
<dbReference type="GO" id="GO:0051539">
    <property type="term" value="F:4 iron, 4 sulfur cluster binding"/>
    <property type="evidence" value="ECO:0007669"/>
    <property type="project" value="UniProtKB-KW"/>
</dbReference>
<dbReference type="PANTHER" id="PTHR33693:SF1">
    <property type="entry name" value="TYPE-4 URACIL-DNA GLYCOSYLASE"/>
    <property type="match status" value="1"/>
</dbReference>
<dbReference type="GO" id="GO:0006281">
    <property type="term" value="P:DNA repair"/>
    <property type="evidence" value="ECO:0007669"/>
    <property type="project" value="UniProtKB-KW"/>
</dbReference>
<keyword evidence="7" id="KW-0227">DNA damage</keyword>
<evidence type="ECO:0000313" key="14">
    <source>
        <dbReference type="EMBL" id="CAX26863.1"/>
    </source>
</evidence>
<evidence type="ECO:0000256" key="6">
    <source>
        <dbReference type="ARBA" id="ARBA00022723"/>
    </source>
</evidence>
<dbReference type="EC" id="3.2.2.27" evidence="3"/>
<dbReference type="SMART" id="SM00986">
    <property type="entry name" value="UDG"/>
    <property type="match status" value="1"/>
</dbReference>
<dbReference type="InterPro" id="IPR005273">
    <property type="entry name" value="Ura-DNA_glyco_family4"/>
</dbReference>
<dbReference type="NCBIfam" id="TIGR00758">
    <property type="entry name" value="UDG_fam4"/>
    <property type="match status" value="1"/>
</dbReference>
<dbReference type="SUPFAM" id="SSF52141">
    <property type="entry name" value="Uracil-DNA glycosylase-like"/>
    <property type="match status" value="1"/>
</dbReference>
<evidence type="ECO:0000256" key="5">
    <source>
        <dbReference type="ARBA" id="ARBA00022485"/>
    </source>
</evidence>
<dbReference type="Proteomes" id="UP000008070">
    <property type="component" value="Chromosome"/>
</dbReference>